<dbReference type="Proteomes" id="UP000515160">
    <property type="component" value="Chromosome 3"/>
</dbReference>
<organism evidence="1 2">
    <name type="scientific">Drosophila albomicans</name>
    <name type="common">Fruit fly</name>
    <dbReference type="NCBI Taxonomy" id="7291"/>
    <lineage>
        <taxon>Eukaryota</taxon>
        <taxon>Metazoa</taxon>
        <taxon>Ecdysozoa</taxon>
        <taxon>Arthropoda</taxon>
        <taxon>Hexapoda</taxon>
        <taxon>Insecta</taxon>
        <taxon>Pterygota</taxon>
        <taxon>Neoptera</taxon>
        <taxon>Endopterygota</taxon>
        <taxon>Diptera</taxon>
        <taxon>Brachycera</taxon>
        <taxon>Muscomorpha</taxon>
        <taxon>Ephydroidea</taxon>
        <taxon>Drosophilidae</taxon>
        <taxon>Drosophila</taxon>
    </lineage>
</organism>
<proteinExistence type="predicted"/>
<gene>
    <name evidence="2" type="primary">LOC127565421</name>
</gene>
<dbReference type="AlphaFoldDB" id="A0A9C6WE28"/>
<protein>
    <submittedName>
        <fullName evidence="2">Uncharacterized protein LOC127565421</fullName>
    </submittedName>
</protein>
<dbReference type="GeneID" id="127565421"/>
<keyword evidence="1" id="KW-1185">Reference proteome</keyword>
<accession>A0A9C6WE28</accession>
<sequence>MVNGLAGQCNEGLRFLPLIDSRMRDANASFAIAFALQSYSVLQTAQCFYLVAPLPPERSIILNKLVNFRHTSRDKELICKKVHNCHCIHSAHHSCASLPTPSPKAMCLNAQMARILDVDLLDPH</sequence>
<name>A0A9C6WE28_DROAB</name>
<evidence type="ECO:0000313" key="1">
    <source>
        <dbReference type="Proteomes" id="UP000515160"/>
    </source>
</evidence>
<reference evidence="2" key="1">
    <citation type="submission" date="2025-08" db="UniProtKB">
        <authorList>
            <consortium name="RefSeq"/>
        </authorList>
    </citation>
    <scope>IDENTIFICATION</scope>
    <source>
        <strain evidence="2">15112-1751.03</strain>
        <tissue evidence="2">Whole Adult</tissue>
    </source>
</reference>
<dbReference type="RefSeq" id="XP_051859573.1">
    <property type="nucleotide sequence ID" value="XM_052003613.1"/>
</dbReference>
<evidence type="ECO:0000313" key="2">
    <source>
        <dbReference type="RefSeq" id="XP_051859573.1"/>
    </source>
</evidence>